<dbReference type="InParanoid" id="A0A7R8YP75"/>
<dbReference type="GO" id="GO:0005737">
    <property type="term" value="C:cytoplasm"/>
    <property type="evidence" value="ECO:0007669"/>
    <property type="project" value="UniProtKB-ARBA"/>
</dbReference>
<dbReference type="AlphaFoldDB" id="A0A7R8YP75"/>
<accession>A0A7R8YP75</accession>
<dbReference type="Pfam" id="PF04178">
    <property type="entry name" value="Got1"/>
    <property type="match status" value="1"/>
</dbReference>
<gene>
    <name evidence="10" type="ORF">HERILL_LOCUS3204</name>
</gene>
<dbReference type="GO" id="GO:0016192">
    <property type="term" value="P:vesicle-mediated transport"/>
    <property type="evidence" value="ECO:0007669"/>
    <property type="project" value="InterPro"/>
</dbReference>
<feature type="transmembrane region" description="Helical" evidence="9">
    <location>
        <begin position="162"/>
        <end position="183"/>
    </location>
</feature>
<keyword evidence="11" id="KW-1185">Reference proteome</keyword>
<dbReference type="InterPro" id="IPR011691">
    <property type="entry name" value="Vesicle_transpt_SFT2"/>
</dbReference>
<evidence type="ECO:0000313" key="10">
    <source>
        <dbReference type="EMBL" id="CAD7080026.1"/>
    </source>
</evidence>
<evidence type="ECO:0000256" key="4">
    <source>
        <dbReference type="ARBA" id="ARBA00022692"/>
    </source>
</evidence>
<protein>
    <recommendedName>
        <fullName evidence="9">Vesicle transport protein</fullName>
    </recommendedName>
</protein>
<dbReference type="OrthoDB" id="660759at2759"/>
<evidence type="ECO:0000256" key="3">
    <source>
        <dbReference type="ARBA" id="ARBA00022448"/>
    </source>
</evidence>
<reference evidence="10 11" key="1">
    <citation type="submission" date="2020-11" db="EMBL/GenBank/DDBJ databases">
        <authorList>
            <person name="Wallbank WR R."/>
            <person name="Pardo Diaz C."/>
            <person name="Kozak K."/>
            <person name="Martin S."/>
            <person name="Jiggins C."/>
            <person name="Moest M."/>
            <person name="Warren A I."/>
            <person name="Generalovic N T."/>
            <person name="Byers J.R.P. K."/>
            <person name="Montejo-Kovacevich G."/>
            <person name="Yen C E."/>
        </authorList>
    </citation>
    <scope>NUCLEOTIDE SEQUENCE [LARGE SCALE GENOMIC DNA]</scope>
</reference>
<dbReference type="EMBL" id="LR899009">
    <property type="protein sequence ID" value="CAD7080026.1"/>
    <property type="molecule type" value="Genomic_DNA"/>
</dbReference>
<evidence type="ECO:0000256" key="7">
    <source>
        <dbReference type="ARBA" id="ARBA00023136"/>
    </source>
</evidence>
<evidence type="ECO:0000256" key="1">
    <source>
        <dbReference type="ARBA" id="ARBA00003566"/>
    </source>
</evidence>
<keyword evidence="5 9" id="KW-0653">Protein transport</keyword>
<dbReference type="InterPro" id="IPR007305">
    <property type="entry name" value="Vesicle_transpt_Got1/SFT2"/>
</dbReference>
<proteinExistence type="inferred from homology"/>
<organism evidence="10 11">
    <name type="scientific">Hermetia illucens</name>
    <name type="common">Black soldier fly</name>
    <dbReference type="NCBI Taxonomy" id="343691"/>
    <lineage>
        <taxon>Eukaryota</taxon>
        <taxon>Metazoa</taxon>
        <taxon>Ecdysozoa</taxon>
        <taxon>Arthropoda</taxon>
        <taxon>Hexapoda</taxon>
        <taxon>Insecta</taxon>
        <taxon>Pterygota</taxon>
        <taxon>Neoptera</taxon>
        <taxon>Endopterygota</taxon>
        <taxon>Diptera</taxon>
        <taxon>Brachycera</taxon>
        <taxon>Stratiomyomorpha</taxon>
        <taxon>Stratiomyidae</taxon>
        <taxon>Hermetiinae</taxon>
        <taxon>Hermetia</taxon>
    </lineage>
</organism>
<keyword evidence="4 9" id="KW-0812">Transmembrane</keyword>
<feature type="transmembrane region" description="Helical" evidence="9">
    <location>
        <begin position="105"/>
        <end position="129"/>
    </location>
</feature>
<keyword evidence="6 9" id="KW-1133">Transmembrane helix</keyword>
<sequence length="207" mass="22794">MANLKQDLDEYLLLQSDQKKSTGFKLDMKVPSLKVPEFGRLFGNGSGDGQEANSWLKDTQESCCPKLTRLQRIVGFVTCLGLGVFCMTLSTFYIPVLIIKARKFALLYTLGSAFFILSFCFLLGFVAFFKQMFSKPRLLASLSYTSCLVATLYFAMIAQSTALTVLFAVAQIIALLFMLLGTIPGGSTGIKFFGQMFKSSVSNTLPV</sequence>
<evidence type="ECO:0000256" key="5">
    <source>
        <dbReference type="ARBA" id="ARBA00022927"/>
    </source>
</evidence>
<dbReference type="PANTHER" id="PTHR23137:SF36">
    <property type="entry name" value="VESICLE TRANSPORT PROTEIN SFT2C"/>
    <property type="match status" value="1"/>
</dbReference>
<dbReference type="GO" id="GO:0012505">
    <property type="term" value="C:endomembrane system"/>
    <property type="evidence" value="ECO:0007669"/>
    <property type="project" value="UniProtKB-ARBA"/>
</dbReference>
<comment type="subcellular location">
    <subcellularLocation>
        <location evidence="2 9">Membrane</location>
        <topology evidence="2 9">Multi-pass membrane protein</topology>
    </subcellularLocation>
</comment>
<keyword evidence="3 9" id="KW-0813">Transport</keyword>
<evidence type="ECO:0000256" key="9">
    <source>
        <dbReference type="RuleBase" id="RU363111"/>
    </source>
</evidence>
<dbReference type="FunCoup" id="A0A7R8YP75">
    <property type="interactions" value="788"/>
</dbReference>
<comment type="similarity">
    <text evidence="8 9">Belongs to the SFT2 family.</text>
</comment>
<keyword evidence="7 9" id="KW-0472">Membrane</keyword>
<name>A0A7R8YP75_HERIL</name>
<evidence type="ECO:0000256" key="6">
    <source>
        <dbReference type="ARBA" id="ARBA00022989"/>
    </source>
</evidence>
<dbReference type="OMA" id="GLMFFTR"/>
<dbReference type="GO" id="GO:0015031">
    <property type="term" value="P:protein transport"/>
    <property type="evidence" value="ECO:0007669"/>
    <property type="project" value="UniProtKB-KW"/>
</dbReference>
<evidence type="ECO:0000256" key="2">
    <source>
        <dbReference type="ARBA" id="ARBA00004141"/>
    </source>
</evidence>
<dbReference type="PANTHER" id="PTHR23137">
    <property type="entry name" value="VESICLE TRANSPORT PROTEIN-RELATED"/>
    <property type="match status" value="1"/>
</dbReference>
<dbReference type="GO" id="GO:0016020">
    <property type="term" value="C:membrane"/>
    <property type="evidence" value="ECO:0007669"/>
    <property type="project" value="UniProtKB-SubCell"/>
</dbReference>
<evidence type="ECO:0000256" key="8">
    <source>
        <dbReference type="ARBA" id="ARBA00025800"/>
    </source>
</evidence>
<feature type="transmembrane region" description="Helical" evidence="9">
    <location>
        <begin position="138"/>
        <end position="156"/>
    </location>
</feature>
<feature type="transmembrane region" description="Helical" evidence="9">
    <location>
        <begin position="73"/>
        <end position="99"/>
    </location>
</feature>
<dbReference type="Proteomes" id="UP000594454">
    <property type="component" value="Chromosome 1"/>
</dbReference>
<comment type="function">
    <text evidence="1 9">May be involved in fusion of retrograde transport vesicles derived from an endocytic compartment with the Golgi complex.</text>
</comment>
<evidence type="ECO:0000313" key="11">
    <source>
        <dbReference type="Proteomes" id="UP000594454"/>
    </source>
</evidence>